<organism evidence="2">
    <name type="scientific">Collimonas fungivorans</name>
    <dbReference type="NCBI Taxonomy" id="158899"/>
    <lineage>
        <taxon>Bacteria</taxon>
        <taxon>Pseudomonadati</taxon>
        <taxon>Pseudomonadota</taxon>
        <taxon>Betaproteobacteria</taxon>
        <taxon>Burkholderiales</taxon>
        <taxon>Oxalobacteraceae</taxon>
        <taxon>Collimonas</taxon>
    </lineage>
</organism>
<dbReference type="Gene3D" id="1.10.1200.10">
    <property type="entry name" value="ACP-like"/>
    <property type="match status" value="1"/>
</dbReference>
<dbReference type="PROSITE" id="PS50075">
    <property type="entry name" value="CARRIER"/>
    <property type="match status" value="1"/>
</dbReference>
<evidence type="ECO:0000313" key="3">
    <source>
        <dbReference type="Proteomes" id="UP000072421"/>
    </source>
</evidence>
<dbReference type="PATRIC" id="fig|158899.10.peg.2338"/>
<feature type="domain" description="Carrier" evidence="1">
    <location>
        <begin position="11"/>
        <end position="89"/>
    </location>
</feature>
<dbReference type="InterPro" id="IPR036736">
    <property type="entry name" value="ACP-like_sf"/>
</dbReference>
<sequence>MKLTNSVTNSMSKQEIYLWLVNVLHEMFEIDKEQVTPQANLYTDLDIDSIDAVDLVVKLKQLTGKRLQPDVFKAVRTVQDVVDALAALLAEDEK</sequence>
<dbReference type="NCBIfam" id="NF003757">
    <property type="entry name" value="PRK05350.1"/>
    <property type="match status" value="1"/>
</dbReference>
<evidence type="ECO:0000313" key="2">
    <source>
        <dbReference type="EMBL" id="AMO95021.1"/>
    </source>
</evidence>
<dbReference type="Pfam" id="PF00550">
    <property type="entry name" value="PP-binding"/>
    <property type="match status" value="1"/>
</dbReference>
<evidence type="ECO:0000259" key="1">
    <source>
        <dbReference type="PROSITE" id="PS50075"/>
    </source>
</evidence>
<dbReference type="Proteomes" id="UP000072421">
    <property type="component" value="Chromosome"/>
</dbReference>
<dbReference type="InterPro" id="IPR009081">
    <property type="entry name" value="PP-bd_ACP"/>
</dbReference>
<protein>
    <submittedName>
        <fullName evidence="2">Phosphopantetheine attachment site family protein</fullName>
    </submittedName>
</protein>
<dbReference type="AlphaFoldDB" id="A0A127PC45"/>
<reference evidence="2 3" key="1">
    <citation type="submission" date="2015-11" db="EMBL/GenBank/DDBJ databases">
        <title>Exploring the genomic traits of fungus-feeding bacterial genus Collimonas.</title>
        <authorList>
            <person name="Song C."/>
            <person name="Schmidt R."/>
            <person name="de Jager V."/>
            <person name="Krzyzanowska D."/>
            <person name="Jongedijk E."/>
            <person name="Cankar K."/>
            <person name="Beekwilder J."/>
            <person name="van Veen A."/>
            <person name="de Boer W."/>
            <person name="van Veen J.A."/>
            <person name="Garbeva P."/>
        </authorList>
    </citation>
    <scope>NUCLEOTIDE SEQUENCE [LARGE SCALE GENOMIC DNA]</scope>
    <source>
        <strain evidence="2 3">Ter6</strain>
    </source>
</reference>
<proteinExistence type="predicted"/>
<dbReference type="EMBL" id="CP013232">
    <property type="protein sequence ID" value="AMO95021.1"/>
    <property type="molecule type" value="Genomic_DNA"/>
</dbReference>
<name>A0A127PC45_9BURK</name>
<accession>A0A127PC45</accession>
<gene>
    <name evidence="2" type="ORF">CFter6_2342</name>
</gene>
<dbReference type="SUPFAM" id="SSF47336">
    <property type="entry name" value="ACP-like"/>
    <property type="match status" value="1"/>
</dbReference>